<evidence type="ECO:0000256" key="2">
    <source>
        <dbReference type="ARBA" id="ARBA00022598"/>
    </source>
</evidence>
<evidence type="ECO:0000313" key="15">
    <source>
        <dbReference type="EMBL" id="ONG38745.1"/>
    </source>
</evidence>
<dbReference type="SUPFAM" id="SSF53623">
    <property type="entry name" value="MurD-like peptide ligases, catalytic domain"/>
    <property type="match status" value="1"/>
</dbReference>
<feature type="domain" description="Mur ligase C-terminal" evidence="13">
    <location>
        <begin position="324"/>
        <end position="451"/>
    </location>
</feature>
<comment type="caution">
    <text evidence="15">The sequence shown here is derived from an EMBL/GenBank/DDBJ whole genome shotgun (WGS) entry which is preliminary data.</text>
</comment>
<keyword evidence="9 10" id="KW-0961">Cell wall biogenesis/degradation</keyword>
<dbReference type="InterPro" id="IPR013221">
    <property type="entry name" value="Mur_ligase_cen"/>
</dbReference>
<keyword evidence="7 10" id="KW-0573">Peptidoglycan synthesis</keyword>
<dbReference type="PANTHER" id="PTHR43024:SF1">
    <property type="entry name" value="UDP-N-ACETYLMURAMOYL-TRIPEPTIDE--D-ALANYL-D-ALANINE LIGASE"/>
    <property type="match status" value="1"/>
</dbReference>
<dbReference type="GO" id="GO:0005524">
    <property type="term" value="F:ATP binding"/>
    <property type="evidence" value="ECO:0007669"/>
    <property type="project" value="UniProtKB-UniRule"/>
</dbReference>
<dbReference type="InterPro" id="IPR036565">
    <property type="entry name" value="Mur-like_cat_sf"/>
</dbReference>
<keyword evidence="16" id="KW-1185">Reference proteome</keyword>
<keyword evidence="1 10" id="KW-0963">Cytoplasm</keyword>
<organism evidence="15 16">
    <name type="scientific">Alkanindiges hydrocarboniclasticus</name>
    <dbReference type="NCBI Taxonomy" id="1907941"/>
    <lineage>
        <taxon>Bacteria</taxon>
        <taxon>Pseudomonadati</taxon>
        <taxon>Pseudomonadota</taxon>
        <taxon>Gammaproteobacteria</taxon>
        <taxon>Moraxellales</taxon>
        <taxon>Moraxellaceae</taxon>
        <taxon>Alkanindiges</taxon>
    </lineage>
</organism>
<gene>
    <name evidence="10" type="primary">murF</name>
    <name evidence="15" type="ORF">BKE30_11290</name>
</gene>
<feature type="domain" description="Mur ligase N-terminal catalytic" evidence="12">
    <location>
        <begin position="35"/>
        <end position="80"/>
    </location>
</feature>
<dbReference type="PANTHER" id="PTHR43024">
    <property type="entry name" value="UDP-N-ACETYLMURAMOYL-TRIPEPTIDE--D-ALANYL-D-ALANINE LIGASE"/>
    <property type="match status" value="1"/>
</dbReference>
<dbReference type="GO" id="GO:0005737">
    <property type="term" value="C:cytoplasm"/>
    <property type="evidence" value="ECO:0007669"/>
    <property type="project" value="UniProtKB-SubCell"/>
</dbReference>
<dbReference type="InterPro" id="IPR000713">
    <property type="entry name" value="Mur_ligase_N"/>
</dbReference>
<sequence>MPSSAVPDSWSSKQLQLATQGQWHNLQAGSPQQFKQIVTDNRRIQPSGVFLALVGERFDGHNFVADAVASGATAVIVSRLIEQLAVPQLLVADTRLALGHLGGYRRQQCPDLTVLALTGSSGKTTVKEMLGSILRIGAPALVTRGNLNNDLGVPMMLLELLPEHRYAVMELGANHVGEIDYTSNLVKPQVAGVLNIGTAHMGEFGGRLGIARAKSEIFNHLDEAGIAIVPAQGDFSDVVQQAASRHKTISFGTGGDVFAEHIELQANSSRFELVTPQGRIAISLPFAGQHNIENALAAASFALAIDIPLLQIAQGLESAVGAQGRLTFKQHGNWLIIDDTYNANPHSMRAAAQVLAAQAGNKILVLGDIGELGDAAADEHFALGQDLARLELDAVFAVGEFAAQTIAGLQLQTSQIQAQAFTEKSELLAHLRQFLAQAEMPDASLLFKGSRYTKMESLIADLIDGPLAGSMAG</sequence>
<evidence type="ECO:0000256" key="1">
    <source>
        <dbReference type="ARBA" id="ARBA00022490"/>
    </source>
</evidence>
<evidence type="ECO:0000256" key="10">
    <source>
        <dbReference type="HAMAP-Rule" id="MF_02019"/>
    </source>
</evidence>
<evidence type="ECO:0000256" key="6">
    <source>
        <dbReference type="ARBA" id="ARBA00022960"/>
    </source>
</evidence>
<dbReference type="EMBL" id="MLCN01000029">
    <property type="protein sequence ID" value="ONG38745.1"/>
    <property type="molecule type" value="Genomic_DNA"/>
</dbReference>
<evidence type="ECO:0000256" key="9">
    <source>
        <dbReference type="ARBA" id="ARBA00023316"/>
    </source>
</evidence>
<dbReference type="EC" id="6.3.2.10" evidence="10 11"/>
<evidence type="ECO:0000313" key="16">
    <source>
        <dbReference type="Proteomes" id="UP000192132"/>
    </source>
</evidence>
<dbReference type="InterPro" id="IPR035911">
    <property type="entry name" value="MurE/MurF_N"/>
</dbReference>
<dbReference type="GO" id="GO:0047480">
    <property type="term" value="F:UDP-N-acetylmuramoyl-tripeptide-D-alanyl-D-alanine ligase activity"/>
    <property type="evidence" value="ECO:0007669"/>
    <property type="project" value="UniProtKB-UniRule"/>
</dbReference>
<dbReference type="Gene3D" id="3.90.190.20">
    <property type="entry name" value="Mur ligase, C-terminal domain"/>
    <property type="match status" value="1"/>
</dbReference>
<comment type="pathway">
    <text evidence="10 11">Cell wall biogenesis; peptidoglycan biosynthesis.</text>
</comment>
<comment type="similarity">
    <text evidence="10">Belongs to the MurCDEF family. MurF subfamily.</text>
</comment>
<dbReference type="GO" id="GO:0008766">
    <property type="term" value="F:UDP-N-acetylmuramoylalanyl-D-glutamyl-2,6-diaminopimelate-D-alanyl-D-alanine ligase activity"/>
    <property type="evidence" value="ECO:0007669"/>
    <property type="project" value="RHEA"/>
</dbReference>
<evidence type="ECO:0000256" key="5">
    <source>
        <dbReference type="ARBA" id="ARBA00022840"/>
    </source>
</evidence>
<evidence type="ECO:0000256" key="11">
    <source>
        <dbReference type="RuleBase" id="RU004136"/>
    </source>
</evidence>
<dbReference type="Pfam" id="PF08245">
    <property type="entry name" value="Mur_ligase_M"/>
    <property type="match status" value="1"/>
</dbReference>
<keyword evidence="4 10" id="KW-0547">Nucleotide-binding</keyword>
<dbReference type="InterPro" id="IPR051046">
    <property type="entry name" value="MurCDEF_CellWall_CoF430Synth"/>
</dbReference>
<feature type="domain" description="Mur ligase central" evidence="14">
    <location>
        <begin position="118"/>
        <end position="300"/>
    </location>
</feature>
<dbReference type="Pfam" id="PF02875">
    <property type="entry name" value="Mur_ligase_C"/>
    <property type="match status" value="1"/>
</dbReference>
<dbReference type="UniPathway" id="UPA00219"/>
<dbReference type="InterPro" id="IPR004101">
    <property type="entry name" value="Mur_ligase_C"/>
</dbReference>
<evidence type="ECO:0000259" key="13">
    <source>
        <dbReference type="Pfam" id="PF02875"/>
    </source>
</evidence>
<dbReference type="Pfam" id="PF01225">
    <property type="entry name" value="Mur_ligase"/>
    <property type="match status" value="1"/>
</dbReference>
<dbReference type="SUPFAM" id="SSF63418">
    <property type="entry name" value="MurE/MurF N-terminal domain"/>
    <property type="match status" value="1"/>
</dbReference>
<name>A0A1S8CUI8_9GAMM</name>
<dbReference type="GO" id="GO:0051301">
    <property type="term" value="P:cell division"/>
    <property type="evidence" value="ECO:0007669"/>
    <property type="project" value="UniProtKB-KW"/>
</dbReference>
<evidence type="ECO:0000256" key="7">
    <source>
        <dbReference type="ARBA" id="ARBA00022984"/>
    </source>
</evidence>
<comment type="subcellular location">
    <subcellularLocation>
        <location evidence="10 11">Cytoplasm</location>
    </subcellularLocation>
</comment>
<keyword evidence="5 10" id="KW-0067">ATP-binding</keyword>
<evidence type="ECO:0000259" key="12">
    <source>
        <dbReference type="Pfam" id="PF01225"/>
    </source>
</evidence>
<dbReference type="NCBIfam" id="TIGR01143">
    <property type="entry name" value="murF"/>
    <property type="match status" value="1"/>
</dbReference>
<feature type="binding site" evidence="10">
    <location>
        <begin position="119"/>
        <end position="125"/>
    </location>
    <ligand>
        <name>ATP</name>
        <dbReference type="ChEBI" id="CHEBI:30616"/>
    </ligand>
</feature>
<dbReference type="GO" id="GO:0009252">
    <property type="term" value="P:peptidoglycan biosynthetic process"/>
    <property type="evidence" value="ECO:0007669"/>
    <property type="project" value="UniProtKB-UniRule"/>
</dbReference>
<evidence type="ECO:0000256" key="8">
    <source>
        <dbReference type="ARBA" id="ARBA00023306"/>
    </source>
</evidence>
<reference evidence="15 16" key="1">
    <citation type="submission" date="2016-10" db="EMBL/GenBank/DDBJ databases">
        <title>Draft Genome sequence of Alkanindiges sp. strain H1.</title>
        <authorList>
            <person name="Subhash Y."/>
            <person name="Lee S."/>
        </authorList>
    </citation>
    <scope>NUCLEOTIDE SEQUENCE [LARGE SCALE GENOMIC DNA]</scope>
    <source>
        <strain evidence="15 16">H1</strain>
    </source>
</reference>
<accession>A0A1S8CUI8</accession>
<dbReference type="Gene3D" id="3.40.1390.10">
    <property type="entry name" value="MurE/MurF, N-terminal domain"/>
    <property type="match status" value="1"/>
</dbReference>
<dbReference type="RefSeq" id="WP_076878708.1">
    <property type="nucleotide sequence ID" value="NZ_MLCN01000029.1"/>
</dbReference>
<keyword evidence="6 10" id="KW-0133">Cell shape</keyword>
<dbReference type="GO" id="GO:0071555">
    <property type="term" value="P:cell wall organization"/>
    <property type="evidence" value="ECO:0007669"/>
    <property type="project" value="UniProtKB-KW"/>
</dbReference>
<dbReference type="SUPFAM" id="SSF53244">
    <property type="entry name" value="MurD-like peptide ligases, peptide-binding domain"/>
    <property type="match status" value="1"/>
</dbReference>
<dbReference type="InterPro" id="IPR005863">
    <property type="entry name" value="UDP-N-AcMur_synth"/>
</dbReference>
<dbReference type="AlphaFoldDB" id="A0A1S8CUI8"/>
<keyword evidence="2 10" id="KW-0436">Ligase</keyword>
<evidence type="ECO:0000256" key="4">
    <source>
        <dbReference type="ARBA" id="ARBA00022741"/>
    </source>
</evidence>
<dbReference type="Gene3D" id="3.40.1190.10">
    <property type="entry name" value="Mur-like, catalytic domain"/>
    <property type="match status" value="1"/>
</dbReference>
<evidence type="ECO:0000259" key="14">
    <source>
        <dbReference type="Pfam" id="PF08245"/>
    </source>
</evidence>
<dbReference type="Proteomes" id="UP000192132">
    <property type="component" value="Unassembled WGS sequence"/>
</dbReference>
<dbReference type="GO" id="GO:0008360">
    <property type="term" value="P:regulation of cell shape"/>
    <property type="evidence" value="ECO:0007669"/>
    <property type="project" value="UniProtKB-KW"/>
</dbReference>
<keyword evidence="8 10" id="KW-0131">Cell cycle</keyword>
<comment type="function">
    <text evidence="10 11">Involved in cell wall formation. Catalyzes the final step in the synthesis of UDP-N-acetylmuramoyl-pentapeptide, the precursor of murein.</text>
</comment>
<dbReference type="InterPro" id="IPR036615">
    <property type="entry name" value="Mur_ligase_C_dom_sf"/>
</dbReference>
<evidence type="ECO:0000256" key="3">
    <source>
        <dbReference type="ARBA" id="ARBA00022618"/>
    </source>
</evidence>
<protein>
    <recommendedName>
        <fullName evidence="10 11">UDP-N-acetylmuramoyl-tripeptide--D-alanyl-D-alanine ligase</fullName>
        <ecNumber evidence="10 11">6.3.2.10</ecNumber>
    </recommendedName>
    <alternativeName>
        <fullName evidence="10">D-alanyl-D-alanine-adding enzyme</fullName>
    </alternativeName>
</protein>
<dbReference type="OrthoDB" id="9801978at2"/>
<dbReference type="STRING" id="1907941.BKE30_11290"/>
<dbReference type="HAMAP" id="MF_02019">
    <property type="entry name" value="MurF"/>
    <property type="match status" value="1"/>
</dbReference>
<keyword evidence="3 10" id="KW-0132">Cell division</keyword>
<proteinExistence type="inferred from homology"/>
<comment type="catalytic activity">
    <reaction evidence="10 11">
        <text>D-alanyl-D-alanine + UDP-N-acetyl-alpha-D-muramoyl-L-alanyl-gamma-D-glutamyl-meso-2,6-diaminopimelate + ATP = UDP-N-acetyl-alpha-D-muramoyl-L-alanyl-gamma-D-glutamyl-meso-2,6-diaminopimeloyl-D-alanyl-D-alanine + ADP + phosphate + H(+)</text>
        <dbReference type="Rhea" id="RHEA:28374"/>
        <dbReference type="ChEBI" id="CHEBI:15378"/>
        <dbReference type="ChEBI" id="CHEBI:30616"/>
        <dbReference type="ChEBI" id="CHEBI:43474"/>
        <dbReference type="ChEBI" id="CHEBI:57822"/>
        <dbReference type="ChEBI" id="CHEBI:61386"/>
        <dbReference type="ChEBI" id="CHEBI:83905"/>
        <dbReference type="ChEBI" id="CHEBI:456216"/>
        <dbReference type="EC" id="6.3.2.10"/>
    </reaction>
</comment>